<evidence type="ECO:0000256" key="1">
    <source>
        <dbReference type="ARBA" id="ARBA00001974"/>
    </source>
</evidence>
<organism evidence="7 8">
    <name type="scientific">Paracoccus aurantiacus</name>
    <dbReference type="NCBI Taxonomy" id="2599412"/>
    <lineage>
        <taxon>Bacteria</taxon>
        <taxon>Pseudomonadati</taxon>
        <taxon>Pseudomonadota</taxon>
        <taxon>Alphaproteobacteria</taxon>
        <taxon>Rhodobacterales</taxon>
        <taxon>Paracoccaceae</taxon>
        <taxon>Paracoccus</taxon>
    </lineage>
</organism>
<comment type="caution">
    <text evidence="7">The sequence shown here is derived from an EMBL/GenBank/DDBJ whole genome shotgun (WGS) entry which is preliminary data.</text>
</comment>
<dbReference type="PANTHER" id="PTHR13789:SF318">
    <property type="entry name" value="GERANYLGERANYL DIPHOSPHATE REDUCTASE"/>
    <property type="match status" value="1"/>
</dbReference>
<dbReference type="Pfam" id="PF01494">
    <property type="entry name" value="FAD_binding_3"/>
    <property type="match status" value="2"/>
</dbReference>
<protein>
    <submittedName>
        <fullName evidence="7">Monooxygenase</fullName>
    </submittedName>
</protein>
<evidence type="ECO:0000256" key="5">
    <source>
        <dbReference type="ARBA" id="ARBA00023033"/>
    </source>
</evidence>
<keyword evidence="5 7" id="KW-0503">Monooxygenase</keyword>
<feature type="domain" description="FAD-binding" evidence="6">
    <location>
        <begin position="132"/>
        <end position="321"/>
    </location>
</feature>
<dbReference type="InterPro" id="IPR002938">
    <property type="entry name" value="FAD-bd"/>
</dbReference>
<dbReference type="SUPFAM" id="SSF54373">
    <property type="entry name" value="FAD-linked reductases, C-terminal domain"/>
    <property type="match status" value="1"/>
</dbReference>
<dbReference type="InterPro" id="IPR036188">
    <property type="entry name" value="FAD/NAD-bd_sf"/>
</dbReference>
<evidence type="ECO:0000259" key="6">
    <source>
        <dbReference type="Pfam" id="PF01494"/>
    </source>
</evidence>
<dbReference type="GO" id="GO:0004497">
    <property type="term" value="F:monooxygenase activity"/>
    <property type="evidence" value="ECO:0007669"/>
    <property type="project" value="UniProtKB-KW"/>
</dbReference>
<gene>
    <name evidence="7" type="ORF">FQV27_11675</name>
</gene>
<reference evidence="7 8" key="1">
    <citation type="submission" date="2019-08" db="EMBL/GenBank/DDBJ databases">
        <authorList>
            <person name="Ye J."/>
        </authorList>
    </citation>
    <scope>NUCLEOTIDE SEQUENCE [LARGE SCALE GENOMIC DNA]</scope>
    <source>
        <strain evidence="7 8">TK008</strain>
    </source>
</reference>
<dbReference type="EMBL" id="VOPL01000004">
    <property type="protein sequence ID" value="TXB68638.1"/>
    <property type="molecule type" value="Genomic_DNA"/>
</dbReference>
<comment type="cofactor">
    <cofactor evidence="1">
        <name>FAD</name>
        <dbReference type="ChEBI" id="CHEBI:57692"/>
    </cofactor>
</comment>
<evidence type="ECO:0000256" key="3">
    <source>
        <dbReference type="ARBA" id="ARBA00022827"/>
    </source>
</evidence>
<dbReference type="PANTHER" id="PTHR13789">
    <property type="entry name" value="MONOOXYGENASE"/>
    <property type="match status" value="1"/>
</dbReference>
<evidence type="ECO:0000313" key="8">
    <source>
        <dbReference type="Proteomes" id="UP000321562"/>
    </source>
</evidence>
<evidence type="ECO:0000313" key="7">
    <source>
        <dbReference type="EMBL" id="TXB68638.1"/>
    </source>
</evidence>
<evidence type="ECO:0000256" key="2">
    <source>
        <dbReference type="ARBA" id="ARBA00022630"/>
    </source>
</evidence>
<dbReference type="Proteomes" id="UP000321562">
    <property type="component" value="Unassembled WGS sequence"/>
</dbReference>
<dbReference type="InterPro" id="IPR050493">
    <property type="entry name" value="FAD-dep_Monooxygenase_BioMet"/>
</dbReference>
<dbReference type="SUPFAM" id="SSF51905">
    <property type="entry name" value="FAD/NAD(P)-binding domain"/>
    <property type="match status" value="1"/>
</dbReference>
<feature type="domain" description="FAD-binding" evidence="6">
    <location>
        <begin position="5"/>
        <end position="128"/>
    </location>
</feature>
<dbReference type="GO" id="GO:0071949">
    <property type="term" value="F:FAD binding"/>
    <property type="evidence" value="ECO:0007669"/>
    <property type="project" value="InterPro"/>
</dbReference>
<proteinExistence type="predicted"/>
<keyword evidence="3" id="KW-0274">FAD</keyword>
<sequence length="372" mass="39961">MKNRSVAVIGGGVAGLCAAVALSQRGAHVSVHERAPALTDVGAGLQLSPNAGRVLSELGLDAALDAVSVRSAGVVLHDRAGQQVASLPLAAHRPGAAFRMIHRARLIEVLAAAARDAGATIHLGHQITDPPKADLLIGADGLNSTFRRKLNGAEKLFFTGQTAWRALIEDSIDDPFARVFMGPKQHLVSYRLGSGFRNIVAVQERPGWTAEGWSHEDDPRNLRAAFAGFGGPVPDWLSRVGSVGIWGLFRHQVARHWHDGRHVIIGDAAHPTLPFMAQGAVMAIEDAWILAQSLDAIADQPAALARFQAIREPRVRRVVEAANGNARNYHLSGPARVIGHLGLRTLSRLAPGALLRRFDWLYDYDPVAERVA</sequence>
<name>A0A5C6S2E6_9RHOB</name>
<dbReference type="AlphaFoldDB" id="A0A5C6S2E6"/>
<evidence type="ECO:0000256" key="4">
    <source>
        <dbReference type="ARBA" id="ARBA00023002"/>
    </source>
</evidence>
<keyword evidence="4" id="KW-0560">Oxidoreductase</keyword>
<keyword evidence="2" id="KW-0285">Flavoprotein</keyword>
<dbReference type="PRINTS" id="PR00420">
    <property type="entry name" value="RNGMNOXGNASE"/>
</dbReference>
<dbReference type="Gene3D" id="3.50.50.60">
    <property type="entry name" value="FAD/NAD(P)-binding domain"/>
    <property type="match status" value="1"/>
</dbReference>
<keyword evidence="8" id="KW-1185">Reference proteome</keyword>
<dbReference type="OrthoDB" id="4230779at2"/>
<accession>A0A5C6S2E6</accession>